<organism evidence="2">
    <name type="scientific">Ornithinibacillus sp. 4-3</name>
    <dbReference type="NCBI Taxonomy" id="3231488"/>
    <lineage>
        <taxon>Bacteria</taxon>
        <taxon>Bacillati</taxon>
        <taxon>Bacillota</taxon>
        <taxon>Bacilli</taxon>
        <taxon>Bacillales</taxon>
        <taxon>Bacillaceae</taxon>
        <taxon>Ornithinibacillus</taxon>
    </lineage>
</organism>
<evidence type="ECO:0000313" key="2">
    <source>
        <dbReference type="EMBL" id="XDK34315.1"/>
    </source>
</evidence>
<dbReference type="EMBL" id="CP162599">
    <property type="protein sequence ID" value="XDK34315.1"/>
    <property type="molecule type" value="Genomic_DNA"/>
</dbReference>
<feature type="transmembrane region" description="Helical" evidence="1">
    <location>
        <begin position="47"/>
        <end position="66"/>
    </location>
</feature>
<gene>
    <name evidence="2" type="ORF">AB4Y30_08175</name>
</gene>
<feature type="transmembrane region" description="Helical" evidence="1">
    <location>
        <begin position="7"/>
        <end position="35"/>
    </location>
</feature>
<protein>
    <submittedName>
        <fullName evidence="2">Uncharacterized protein</fullName>
    </submittedName>
</protein>
<dbReference type="AlphaFoldDB" id="A0AB39HV38"/>
<keyword evidence="1" id="KW-1133">Transmembrane helix</keyword>
<reference evidence="2" key="1">
    <citation type="submission" date="2024-07" db="EMBL/GenBank/DDBJ databases">
        <title>Halotolerant mesophilic bacterium Ornithinibacillus sp. 4-3, sp. nov., isolated from soil.</title>
        <authorList>
            <person name="Sidarenka A.V."/>
            <person name="Guliayeva D.E."/>
            <person name="Leanovich S.I."/>
            <person name="Hileuskaya K.S."/>
            <person name="Akhremchuk A.E."/>
            <person name="Sikolenko M.A."/>
            <person name="Valentovich L.N."/>
        </authorList>
    </citation>
    <scope>NUCLEOTIDE SEQUENCE</scope>
    <source>
        <strain evidence="2">4-3</strain>
    </source>
</reference>
<evidence type="ECO:0000256" key="1">
    <source>
        <dbReference type="SAM" id="Phobius"/>
    </source>
</evidence>
<name>A0AB39HV38_9BACI</name>
<proteinExistence type="predicted"/>
<accession>A0AB39HV38</accession>
<keyword evidence="1" id="KW-0472">Membrane</keyword>
<keyword evidence="1" id="KW-0812">Transmembrane</keyword>
<sequence>MPIKKIFISVISAVLVSMIAVGGSVLATFLYYYFIGEHFGEVITMARIIWFSILFVLSFLVIFFGLDKK</sequence>
<dbReference type="RefSeq" id="WP_368654989.1">
    <property type="nucleotide sequence ID" value="NZ_CP162599.1"/>
</dbReference>